<keyword evidence="1" id="KW-0472">Membrane</keyword>
<dbReference type="Proteomes" id="UP000317171">
    <property type="component" value="Chromosome"/>
</dbReference>
<dbReference type="Pfam" id="PF07963">
    <property type="entry name" value="N_methyl"/>
    <property type="match status" value="1"/>
</dbReference>
<dbReference type="EMBL" id="CP036269">
    <property type="protein sequence ID" value="QDT42110.1"/>
    <property type="molecule type" value="Genomic_DNA"/>
</dbReference>
<feature type="transmembrane region" description="Helical" evidence="1">
    <location>
        <begin position="20"/>
        <end position="44"/>
    </location>
</feature>
<reference evidence="3 4" key="1">
    <citation type="submission" date="2019-02" db="EMBL/GenBank/DDBJ databases">
        <title>Deep-cultivation of Planctomycetes and their phenomic and genomic characterization uncovers novel biology.</title>
        <authorList>
            <person name="Wiegand S."/>
            <person name="Jogler M."/>
            <person name="Boedeker C."/>
            <person name="Pinto D."/>
            <person name="Vollmers J."/>
            <person name="Rivas-Marin E."/>
            <person name="Kohn T."/>
            <person name="Peeters S.H."/>
            <person name="Heuer A."/>
            <person name="Rast P."/>
            <person name="Oberbeckmann S."/>
            <person name="Bunk B."/>
            <person name="Jeske O."/>
            <person name="Meyerdierks A."/>
            <person name="Storesund J.E."/>
            <person name="Kallscheuer N."/>
            <person name="Luecker S."/>
            <person name="Lage O.M."/>
            <person name="Pohl T."/>
            <person name="Merkel B.J."/>
            <person name="Hornburger P."/>
            <person name="Mueller R.-W."/>
            <person name="Bruemmer F."/>
            <person name="Labrenz M."/>
            <person name="Spormann A.M."/>
            <person name="Op den Camp H."/>
            <person name="Overmann J."/>
            <person name="Amann R."/>
            <person name="Jetten M.S.M."/>
            <person name="Mascher T."/>
            <person name="Medema M.H."/>
            <person name="Devos D.P."/>
            <person name="Kaster A.-K."/>
            <person name="Ovreas L."/>
            <person name="Rohde M."/>
            <person name="Galperin M.Y."/>
            <person name="Jogler C."/>
        </authorList>
    </citation>
    <scope>NUCLEOTIDE SEQUENCE [LARGE SCALE GENOMIC DNA]</scope>
    <source>
        <strain evidence="3 4">Pan241w</strain>
    </source>
</reference>
<keyword evidence="1" id="KW-0812">Transmembrane</keyword>
<dbReference type="Pfam" id="PF07596">
    <property type="entry name" value="SBP_bac_10"/>
    <property type="match status" value="1"/>
</dbReference>
<accession>A0A517RE21</accession>
<dbReference type="AlphaFoldDB" id="A0A517RE21"/>
<dbReference type="PANTHER" id="PTHR30093:SF2">
    <property type="entry name" value="TYPE II SECRETION SYSTEM PROTEIN H"/>
    <property type="match status" value="1"/>
</dbReference>
<dbReference type="NCBIfam" id="TIGR02532">
    <property type="entry name" value="IV_pilin_GFxxxE"/>
    <property type="match status" value="1"/>
</dbReference>
<dbReference type="SUPFAM" id="SSF54523">
    <property type="entry name" value="Pili subunits"/>
    <property type="match status" value="1"/>
</dbReference>
<dbReference type="InterPro" id="IPR027558">
    <property type="entry name" value="Pre_pil_HX9DG_C"/>
</dbReference>
<dbReference type="KEGG" id="gaz:Pan241w_21910"/>
<dbReference type="PROSITE" id="PS00409">
    <property type="entry name" value="PROKAR_NTER_METHYL"/>
    <property type="match status" value="1"/>
</dbReference>
<dbReference type="InterPro" id="IPR045584">
    <property type="entry name" value="Pilin-like"/>
</dbReference>
<evidence type="ECO:0000259" key="2">
    <source>
        <dbReference type="Pfam" id="PF07596"/>
    </source>
</evidence>
<dbReference type="InterPro" id="IPR012902">
    <property type="entry name" value="N_methyl_site"/>
</dbReference>
<keyword evidence="4" id="KW-1185">Reference proteome</keyword>
<feature type="domain" description="DUF1559" evidence="2">
    <location>
        <begin position="45"/>
        <end position="333"/>
    </location>
</feature>
<dbReference type="RefSeq" id="WP_145214788.1">
    <property type="nucleotide sequence ID" value="NZ_CP036269.1"/>
</dbReference>
<name>A0A517RE21_9PLAN</name>
<protein>
    <recommendedName>
        <fullName evidence="2">DUF1559 domain-containing protein</fullName>
    </recommendedName>
</protein>
<keyword evidence="1" id="KW-1133">Transmembrane helix</keyword>
<proteinExistence type="predicted"/>
<organism evidence="3 4">
    <name type="scientific">Gimesia alba</name>
    <dbReference type="NCBI Taxonomy" id="2527973"/>
    <lineage>
        <taxon>Bacteria</taxon>
        <taxon>Pseudomonadati</taxon>
        <taxon>Planctomycetota</taxon>
        <taxon>Planctomycetia</taxon>
        <taxon>Planctomycetales</taxon>
        <taxon>Planctomycetaceae</taxon>
        <taxon>Gimesia</taxon>
    </lineage>
</organism>
<dbReference type="PANTHER" id="PTHR30093">
    <property type="entry name" value="GENERAL SECRETION PATHWAY PROTEIN G"/>
    <property type="match status" value="1"/>
</dbReference>
<evidence type="ECO:0000256" key="1">
    <source>
        <dbReference type="SAM" id="Phobius"/>
    </source>
</evidence>
<evidence type="ECO:0000313" key="4">
    <source>
        <dbReference type="Proteomes" id="UP000317171"/>
    </source>
</evidence>
<sequence>MGAPREVIEQMNPETRLRRGFTLIELLVTLTIIGLLVALLVPAVQRVREAARKMQCANHLKQIGLAVHAYHGSHGVLPFGVGTDYDGPISSLGTLNDRRYSAHAMLLPYLDQAVVYNRLNFNVAPFHPFVNAANDAQEELAKRFNEVINGPAAETRLSVFLCPSDLDRLKGRWGPNNYRSCNGSSWSGRDGNGMFGQNSSVRLGDVKDGQSNTAMFSEHSKGTWDDTVIDPLSDLYNLQGVWTESQFSDACGSLTPQTAGAYQYDVESGQTWLAGNMNWTRYNHVRTPNRINCKNGFTWDGVILNPSSWHANGVNVLMGDGVVRFVSENINAEVWRSLGTIAGGEQSAGLGL</sequence>
<dbReference type="OrthoDB" id="217153at2"/>
<dbReference type="InterPro" id="IPR011453">
    <property type="entry name" value="DUF1559"/>
</dbReference>
<evidence type="ECO:0000313" key="3">
    <source>
        <dbReference type="EMBL" id="QDT42110.1"/>
    </source>
</evidence>
<dbReference type="NCBIfam" id="TIGR04294">
    <property type="entry name" value="pre_pil_HX9DG"/>
    <property type="match status" value="1"/>
</dbReference>
<gene>
    <name evidence="3" type="ORF">Pan241w_21910</name>
</gene>
<dbReference type="Gene3D" id="3.30.700.10">
    <property type="entry name" value="Glycoprotein, Type 4 Pilin"/>
    <property type="match status" value="1"/>
</dbReference>